<feature type="compositionally biased region" description="Gly residues" evidence="4">
    <location>
        <begin position="2071"/>
        <end position="2085"/>
    </location>
</feature>
<feature type="compositionally biased region" description="Low complexity" evidence="4">
    <location>
        <begin position="253"/>
        <end position="282"/>
    </location>
</feature>
<dbReference type="PANTHER" id="PTHR24107:SF2">
    <property type="entry name" value="NLR FAMILY CARD DOMAIN CONTAINING 3"/>
    <property type="match status" value="1"/>
</dbReference>
<sequence>MSDEDAGAAGGDYDAPLTAQDPDEGADAYEFDDFEAEEQTAQGDEAQGPGDPDGDEQSPDGTVQQDAATDEVPRGEGEPAAEGLGTSSGDVPGDAAEEGLPAAGDADADGPAPAPPEPEPEPEPQHGKEPEAATEPDGKPEPQEQTVGVQEPEREAQPAPQPDPEPAPSAWASGAPDLGGAVVTSSAAAGLPLLTSAPASAAYSTGYPPSPPAGSAAGSMDDPEGGRGSSGGQPHGHYAPTPGSLGSAGGAGAAPASSTADGTTTAASGTAPPSRGGSAALTPPLPTVPASPPGSAQPTPRKRTSAFLSCKWPEGSDWAVSLAAELAALGLPAVHDARHSAKAGEVEAMVREASCCVMLVTPGFYHGLANKPPGNRALKEVKWALQAGVPLLAVLAAPYAGQNPLAALRSGGDVAPSSDGSMPWTPRELAALAGARVVPVFKGGDGFDGYQREIARLAAVLNAPSQKEQGGAAADGGVRQSQSGRAPEEAEAEERRLKEILRAAGLGKRAPALAELHIRSPNALAAALRKGKLSVKPHNWSEAAVRRAAAALEAWPVLACQPEWLRMAPPDLVPLLAALLGQEEPREFDRDGNPKPRRGAVPLVTALELGGQGPVVVGSRGALVIAALLRELGRGAASATASRRQNALAHHASPNGNGATAATNGQRSSETGAGGMSGGGGGAPPPPMPLRGSGSTLLTLTLVDLTDCGLGTAGGCEVLGALAGCPTVATLLLGGNQIEDGIASEFAALMRKQTAALAAAAAAAAEAARARGAASTAQPPSPRALAYDAPGSAGPAQGLRTLGLERNVISDRGAAALVAALEASPGSLTELDLSGNVGLAAGAADALARVLRNGGNGRAAQLSSSETASSGSGSSGAAQPPVTRLVRVGLAGCQMDDASIASLLPALLAPAAAPPPPPTQAAANGGGSAPPPPPSTSGVEELDVAGNSLDASALAALAAAAARPGYGGGPRVMNLSGANLRGGGGAGGMRSRLQTAEIGTGSGADSGPGSSGPVPGGNAGALAAALLRSAALEELRLGWCGLGGSGLRTLVHTLTEAAAAAEGATGGGARRSLTGLPPPPPPSAAPAPPAPLARLSLLDLSGNRLGPEGVTLLGALLPVHLPSLRHLLLDECGLGGRELGLLAGSVLGCAGWVVDGVMGALELVMSADVTGGVAGVWSDHVAAVKERERERRRGGGGGGGSALGSMDEGEGGEGRDPAAALAERLRVWLNMGELVASNELKRLMLPVQPAAAAAAAAAAGPAAPPASAGHHRGMHSALRASYATNSSAAPAVTGAAAANGGGAGAAGPSSGAGAGGAPANRLTGLGCLLVHPVVQPVLESLKVTWEALRAEAAANRSAGGPANPLQLPLHSDEARTAFETLNATAVHLRCCGAVAAAGGGLTSLSLARNALGQEAGAALGAALSLSSGVQHLGLRGVHMPPPPAPPAGGGAAAVAAAAAAAAGGPLAAAAAAARDARSLLRLMFPGPMAALEAPPPPPQPRGKHVNIAFSGAASAGRPTTAGRGTTSSGMAPLTADDDHNQGGSHGCNSGSGGAAAASIAAPGGAAAAVAALLPPLRSLDLTDAGISAGNAGHLAELIKLMPSLEQLTLDFNSLGGGASAAAAAAAVLRFDDDDGGPASGVAAALAAGDGTPALFAALSSAPALAALSLNYACNAAAVNAVADHLLGLAAITAAAAALPGSAAAAPPPPAAAALRVLSMVGCPLDGVAAKRLARALVHNTGLAVLRLGGGDPPEGVGPLGSRALGEALSGHKGLVELSLGGTGITDNAVQMLAAALPQLPLLCKLDVSNNSLGPRGGEALAAALMARNRNGVGAAADNRLHVEFHGNRLPEELEARLAALSVPPGMTHAAERLPVIPRYSAPPARSDFGSAAAAAAAAASALPSNGGGGGSGATAAAGVGGGGAGSPAASARPHLPSAPSLVPPPMLVNAPVTRPVVAPPPFNPPRCATAPAKSSPRGGPGGAADGGPLGSGKPTWLTAIPPPPPVRRGSGANGNAGSGALTDGEEDDEGRVLAPTPSKLARIYGLSPDAALPTPPRSRPGTSPMRRSMPSGGGLYDSLYRGGGSPYANSGTLGAGGAGSGAAGSGGASPRQRPAAATGLGATPAAAANGGASGRSSLPAVRKSAAAKSQSGDEAGGGGSGSGKESGDKDKPAPKAHGASPSLTQSIKCHTPDWVQRMQEDYYKKLTAPARPATARLAAPPGPPPEHLRKPLRCQDPAWQRQMQDEQVARECAPEPPPKPVPGAPAAAANVQSTVAVLRRSSPPAAKQQDASAAGKGKGYKVYGRPGAVSPDGEGKSPPAGGVAALLAEHGRGASSGGNGEALASEDSVEMLAVRTTGGRKSAIEVMRITTVKHIEGQRGDGDGDSDAEKHEGGGGQEDVGEQPHGGGGGEAAAEQERGEEGSAAEAEVGGPPPAAEIESQPVVAERPAADINGLSEQGVEAPAHDGQAGVRLTEEQQQQQQEEEESHQAEDSPLADEADGAALEAAVEAGGG</sequence>
<feature type="compositionally biased region" description="Basic and acidic residues" evidence="4">
    <location>
        <begin position="123"/>
        <end position="142"/>
    </location>
</feature>
<evidence type="ECO:0000313" key="5">
    <source>
        <dbReference type="EMBL" id="KAG2449162.1"/>
    </source>
</evidence>
<feature type="region of interest" description="Disordered" evidence="4">
    <location>
        <begin position="911"/>
        <end position="941"/>
    </location>
</feature>
<feature type="compositionally biased region" description="Acidic residues" evidence="4">
    <location>
        <begin position="21"/>
        <end position="38"/>
    </location>
</feature>
<feature type="region of interest" description="Disordered" evidence="4">
    <location>
        <begin position="2206"/>
        <end position="2347"/>
    </location>
</feature>
<dbReference type="InterPro" id="IPR001611">
    <property type="entry name" value="Leu-rich_rpt"/>
</dbReference>
<dbReference type="Proteomes" id="UP000613740">
    <property type="component" value="Unassembled WGS sequence"/>
</dbReference>
<reference evidence="5" key="1">
    <citation type="journal article" date="2020" name="bioRxiv">
        <title>Comparative genomics of Chlamydomonas.</title>
        <authorList>
            <person name="Craig R.J."/>
            <person name="Hasan A.R."/>
            <person name="Ness R.W."/>
            <person name="Keightley P.D."/>
        </authorList>
    </citation>
    <scope>NUCLEOTIDE SEQUENCE</scope>
    <source>
        <strain evidence="5">CCAP 11/173</strain>
    </source>
</reference>
<feature type="region of interest" description="Disordered" evidence="4">
    <location>
        <begin position="642"/>
        <end position="694"/>
    </location>
</feature>
<feature type="compositionally biased region" description="Basic and acidic residues" evidence="4">
    <location>
        <begin position="2243"/>
        <end position="2253"/>
    </location>
</feature>
<evidence type="ECO:0000256" key="1">
    <source>
        <dbReference type="ARBA" id="ARBA00004430"/>
    </source>
</evidence>
<feature type="compositionally biased region" description="Basic and acidic residues" evidence="4">
    <location>
        <begin position="2373"/>
        <end position="2393"/>
    </location>
</feature>
<evidence type="ECO:0000256" key="4">
    <source>
        <dbReference type="SAM" id="MobiDB-lite"/>
    </source>
</evidence>
<feature type="region of interest" description="Disordered" evidence="4">
    <location>
        <begin position="1513"/>
        <end position="1553"/>
    </location>
</feature>
<keyword evidence="6" id="KW-1185">Reference proteome</keyword>
<dbReference type="PANTHER" id="PTHR24107">
    <property type="entry name" value="YNEIN REGULATORY COMPLEX SUBUNIT 5"/>
    <property type="match status" value="1"/>
</dbReference>
<evidence type="ECO:0000256" key="2">
    <source>
        <dbReference type="ARBA" id="ARBA00022490"/>
    </source>
</evidence>
<feature type="compositionally biased region" description="Gly residues" evidence="4">
    <location>
        <begin position="1543"/>
        <end position="1553"/>
    </location>
</feature>
<feature type="compositionally biased region" description="Pro residues" evidence="4">
    <location>
        <begin position="283"/>
        <end position="292"/>
    </location>
</feature>
<feature type="compositionally biased region" description="Low complexity" evidence="4">
    <location>
        <begin position="863"/>
        <end position="878"/>
    </location>
</feature>
<comment type="caution">
    <text evidence="5">The sequence shown here is derived from an EMBL/GenBank/DDBJ whole genome shotgun (WGS) entry which is preliminary data.</text>
</comment>
<evidence type="ECO:0000256" key="3">
    <source>
        <dbReference type="ARBA" id="ARBA00023212"/>
    </source>
</evidence>
<dbReference type="SUPFAM" id="SSF52047">
    <property type="entry name" value="RNI-like"/>
    <property type="match status" value="2"/>
</dbReference>
<dbReference type="InterPro" id="IPR052410">
    <property type="entry name" value="DRC5"/>
</dbReference>
<keyword evidence="3" id="KW-0206">Cytoskeleton</keyword>
<dbReference type="InterPro" id="IPR032675">
    <property type="entry name" value="LRR_dom_sf"/>
</dbReference>
<feature type="region of interest" description="Disordered" evidence="4">
    <location>
        <begin position="2371"/>
        <end position="2513"/>
    </location>
</feature>
<feature type="region of interest" description="Disordered" evidence="4">
    <location>
        <begin position="200"/>
        <end position="305"/>
    </location>
</feature>
<feature type="region of interest" description="Disordered" evidence="4">
    <location>
        <begin position="1963"/>
        <end position="2192"/>
    </location>
</feature>
<feature type="compositionally biased region" description="Low complexity" evidence="4">
    <location>
        <begin position="1965"/>
        <end position="1977"/>
    </location>
</feature>
<organism evidence="5 6">
    <name type="scientific">Chlamydomonas schloesseri</name>
    <dbReference type="NCBI Taxonomy" id="2026947"/>
    <lineage>
        <taxon>Eukaryota</taxon>
        <taxon>Viridiplantae</taxon>
        <taxon>Chlorophyta</taxon>
        <taxon>core chlorophytes</taxon>
        <taxon>Chlorophyceae</taxon>
        <taxon>CS clade</taxon>
        <taxon>Chlamydomonadales</taxon>
        <taxon>Chlamydomonadaceae</taxon>
        <taxon>Chlamydomonas</taxon>
    </lineage>
</organism>
<feature type="compositionally biased region" description="Low complexity" evidence="4">
    <location>
        <begin position="2113"/>
        <end position="2138"/>
    </location>
</feature>
<feature type="region of interest" description="Disordered" evidence="4">
    <location>
        <begin position="857"/>
        <end position="880"/>
    </location>
</feature>
<feature type="compositionally biased region" description="Low complexity" evidence="4">
    <location>
        <begin position="1513"/>
        <end position="1529"/>
    </location>
</feature>
<gene>
    <name evidence="5" type="ORF">HYH02_005909</name>
</gene>
<feature type="compositionally biased region" description="Low complexity" evidence="4">
    <location>
        <begin position="2501"/>
        <end position="2513"/>
    </location>
</feature>
<comment type="subcellular location">
    <subcellularLocation>
        <location evidence="1">Cytoplasm</location>
        <location evidence="1">Cytoskeleton</location>
        <location evidence="1">Cilium axoneme</location>
    </subcellularLocation>
</comment>
<evidence type="ECO:0000313" key="6">
    <source>
        <dbReference type="Proteomes" id="UP000613740"/>
    </source>
</evidence>
<feature type="compositionally biased region" description="Gly residues" evidence="4">
    <location>
        <begin position="1978"/>
        <end position="1990"/>
    </location>
</feature>
<feature type="compositionally biased region" description="Low complexity" evidence="4">
    <location>
        <begin position="200"/>
        <end position="219"/>
    </location>
</feature>
<feature type="region of interest" description="Disordered" evidence="4">
    <location>
        <begin position="773"/>
        <end position="792"/>
    </location>
</feature>
<feature type="compositionally biased region" description="Pro residues" evidence="4">
    <location>
        <begin position="2254"/>
        <end position="2263"/>
    </location>
</feature>
<keyword evidence="2" id="KW-0963">Cytoplasm</keyword>
<feature type="region of interest" description="Disordered" evidence="4">
    <location>
        <begin position="1918"/>
        <end position="1937"/>
    </location>
</feature>
<feature type="region of interest" description="Disordered" evidence="4">
    <location>
        <begin position="1"/>
        <end position="181"/>
    </location>
</feature>
<dbReference type="OrthoDB" id="549683at2759"/>
<feature type="compositionally biased region" description="Low complexity" evidence="4">
    <location>
        <begin position="92"/>
        <end position="111"/>
    </location>
</feature>
<feature type="region of interest" description="Disordered" evidence="4">
    <location>
        <begin position="1061"/>
        <end position="1090"/>
    </location>
</feature>
<feature type="compositionally biased region" description="Low complexity" evidence="4">
    <location>
        <begin position="2206"/>
        <end position="2219"/>
    </location>
</feature>
<name>A0A835WKP2_9CHLO</name>
<feature type="compositionally biased region" description="Low complexity" evidence="4">
    <location>
        <begin position="2059"/>
        <end position="2070"/>
    </location>
</feature>
<proteinExistence type="predicted"/>
<accession>A0A835WKP2</accession>
<protein>
    <submittedName>
        <fullName evidence="5">Uncharacterized protein</fullName>
    </submittedName>
</protein>
<feature type="compositionally biased region" description="Gly residues" evidence="4">
    <location>
        <begin position="2394"/>
        <end position="2411"/>
    </location>
</feature>
<feature type="region of interest" description="Disordered" evidence="4">
    <location>
        <begin position="466"/>
        <end position="492"/>
    </location>
</feature>
<feature type="compositionally biased region" description="Gly residues" evidence="4">
    <location>
        <begin position="672"/>
        <end position="682"/>
    </location>
</feature>
<dbReference type="Gene3D" id="3.80.10.10">
    <property type="entry name" value="Ribonuclease Inhibitor"/>
    <property type="match status" value="4"/>
</dbReference>
<dbReference type="SMART" id="SM00368">
    <property type="entry name" value="LRR_RI"/>
    <property type="match status" value="13"/>
</dbReference>
<feature type="region of interest" description="Disordered" evidence="4">
    <location>
        <begin position="1186"/>
        <end position="1217"/>
    </location>
</feature>
<feature type="compositionally biased region" description="Polar residues" evidence="4">
    <location>
        <begin position="654"/>
        <end position="671"/>
    </location>
</feature>
<feature type="compositionally biased region" description="Pro residues" evidence="4">
    <location>
        <begin position="1076"/>
        <end position="1090"/>
    </location>
</feature>
<feature type="compositionally biased region" description="Gly residues" evidence="4">
    <location>
        <begin position="2093"/>
        <end position="2107"/>
    </location>
</feature>
<dbReference type="EMBL" id="JAEHOD010000015">
    <property type="protein sequence ID" value="KAG2449162.1"/>
    <property type="molecule type" value="Genomic_DNA"/>
</dbReference>
<dbReference type="GO" id="GO:0005930">
    <property type="term" value="C:axoneme"/>
    <property type="evidence" value="ECO:0007669"/>
    <property type="project" value="UniProtKB-SubCell"/>
</dbReference>
<dbReference type="Pfam" id="PF13516">
    <property type="entry name" value="LRR_6"/>
    <property type="match status" value="2"/>
</dbReference>
<feature type="compositionally biased region" description="Gly residues" evidence="4">
    <location>
        <begin position="2154"/>
        <end position="2164"/>
    </location>
</feature>